<gene>
    <name evidence="3" type="primary">coaL_1</name>
    <name evidence="3" type="ORF">Cba03nite_00220</name>
</gene>
<dbReference type="Pfam" id="PF00501">
    <property type="entry name" value="AMP-binding"/>
    <property type="match status" value="1"/>
</dbReference>
<dbReference type="Pfam" id="PF13193">
    <property type="entry name" value="AMP-binding_C"/>
    <property type="match status" value="1"/>
</dbReference>
<dbReference type="InterPro" id="IPR025110">
    <property type="entry name" value="AMP-bd_C"/>
</dbReference>
<evidence type="ECO:0000313" key="4">
    <source>
        <dbReference type="Proteomes" id="UP000601223"/>
    </source>
</evidence>
<dbReference type="InterPro" id="IPR050237">
    <property type="entry name" value="ATP-dep_AMP-bd_enzyme"/>
</dbReference>
<keyword evidence="4" id="KW-1185">Reference proteome</keyword>
<dbReference type="InterPro" id="IPR045851">
    <property type="entry name" value="AMP-bd_C_sf"/>
</dbReference>
<dbReference type="SUPFAM" id="SSF56801">
    <property type="entry name" value="Acetyl-CoA synthetase-like"/>
    <property type="match status" value="1"/>
</dbReference>
<dbReference type="EMBL" id="BONF01000001">
    <property type="protein sequence ID" value="GIF78673.1"/>
    <property type="molecule type" value="Genomic_DNA"/>
</dbReference>
<reference evidence="3 4" key="1">
    <citation type="submission" date="2021-01" db="EMBL/GenBank/DDBJ databases">
        <title>Whole genome shotgun sequence of Catellatospora bangladeshensis NBRC 107357.</title>
        <authorList>
            <person name="Komaki H."/>
            <person name="Tamura T."/>
        </authorList>
    </citation>
    <scope>NUCLEOTIDE SEQUENCE [LARGE SCALE GENOMIC DNA]</scope>
    <source>
        <strain evidence="3 4">NBRC 107357</strain>
    </source>
</reference>
<sequence length="550" mass="58896">MRSRYGRYGAGSECAPANVDRMRDGFGRATGVSGMDQRDQENYAAQALAVFDGFGTAEAIVYGARRITYAELAAGIRDMAATLYEHGVRSSSAVAVLAGNPPESVQVQFALHLLGCRSVWLAPNAPPALCADYLGLAGADAFVYDARTHGPLGEQLAYGAGELGVFCFGTGSGPDLSAPRLPGAAQLGLPPSIREPQSLFQTGGTTGRPKLVHHRHTFFKAVQAVAASYQVTDGRPLRHLAVGGFWHSSQQVAAMITLFTGGVLVLHDRFHPEDFLATLEQERITSATLPPPMLYQVLDHPRLPKTDTSSLLTLSCAGSAAAPSRLAEAIERFGPVLRPVYGMSEATFIAAYPNLAHDPAHPERLGSCGRPYPGVRVEIRGGDGTPLPAGEVGEVWVRAALMTSGYWGQAELTARTIVDGWLRTGDLGRFDDGGYLFLVDRLKDMIVTGQTSTNVYSRTVEDTLLRHPQVRAAAVIGVPHDAMGEAVYAFVVPAPDAQVTPTQLRQWAVAELNELWAPYAVEFVHDLPLTDVGKIDKKALRARRTATATG</sequence>
<dbReference type="PANTHER" id="PTHR43767">
    <property type="entry name" value="LONG-CHAIN-FATTY-ACID--COA LIGASE"/>
    <property type="match status" value="1"/>
</dbReference>
<dbReference type="InterPro" id="IPR020845">
    <property type="entry name" value="AMP-binding_CS"/>
</dbReference>
<dbReference type="InterPro" id="IPR000873">
    <property type="entry name" value="AMP-dep_synth/lig_dom"/>
</dbReference>
<evidence type="ECO:0000313" key="3">
    <source>
        <dbReference type="EMBL" id="GIF78673.1"/>
    </source>
</evidence>
<dbReference type="PANTHER" id="PTHR43767:SF7">
    <property type="entry name" value="MEDIUM_LONG-CHAIN-FATTY-ACID--COA LIGASE FADD8"/>
    <property type="match status" value="1"/>
</dbReference>
<evidence type="ECO:0000259" key="1">
    <source>
        <dbReference type="Pfam" id="PF00501"/>
    </source>
</evidence>
<dbReference type="PROSITE" id="PS00455">
    <property type="entry name" value="AMP_BINDING"/>
    <property type="match status" value="1"/>
</dbReference>
<dbReference type="Gene3D" id="3.30.300.30">
    <property type="match status" value="1"/>
</dbReference>
<feature type="domain" description="AMP-binding enzyme C-terminal" evidence="2">
    <location>
        <begin position="460"/>
        <end position="534"/>
    </location>
</feature>
<dbReference type="Gene3D" id="3.40.50.12780">
    <property type="entry name" value="N-terminal domain of ligase-like"/>
    <property type="match status" value="1"/>
</dbReference>
<dbReference type="Proteomes" id="UP000601223">
    <property type="component" value="Unassembled WGS sequence"/>
</dbReference>
<feature type="domain" description="AMP-dependent synthetase/ligase" evidence="1">
    <location>
        <begin position="54"/>
        <end position="407"/>
    </location>
</feature>
<organism evidence="3 4">
    <name type="scientific">Catellatospora bangladeshensis</name>
    <dbReference type="NCBI Taxonomy" id="310355"/>
    <lineage>
        <taxon>Bacteria</taxon>
        <taxon>Bacillati</taxon>
        <taxon>Actinomycetota</taxon>
        <taxon>Actinomycetes</taxon>
        <taxon>Micromonosporales</taxon>
        <taxon>Micromonosporaceae</taxon>
        <taxon>Catellatospora</taxon>
    </lineage>
</organism>
<comment type="caution">
    <text evidence="3">The sequence shown here is derived from an EMBL/GenBank/DDBJ whole genome shotgun (WGS) entry which is preliminary data.</text>
</comment>
<evidence type="ECO:0000259" key="2">
    <source>
        <dbReference type="Pfam" id="PF13193"/>
    </source>
</evidence>
<dbReference type="GO" id="GO:0016877">
    <property type="term" value="F:ligase activity, forming carbon-sulfur bonds"/>
    <property type="evidence" value="ECO:0007669"/>
    <property type="project" value="UniProtKB-ARBA"/>
</dbReference>
<name>A0A8J3NGH4_9ACTN</name>
<protein>
    <submittedName>
        <fullName evidence="3">Acyl-CoA synthetase</fullName>
    </submittedName>
</protein>
<accession>A0A8J3NGH4</accession>
<dbReference type="InterPro" id="IPR042099">
    <property type="entry name" value="ANL_N_sf"/>
</dbReference>
<proteinExistence type="predicted"/>
<dbReference type="AlphaFoldDB" id="A0A8J3NGH4"/>